<sequence length="89" mass="9741">MANQNTPEMQEAKLSPSDDGQPPIMAQYDTSPDPHVGPREALEGHGDHEESPDPSPQHNSQPQDLTKAPPMWKEKTFFLGCPSQESFGG</sequence>
<reference evidence="2 3" key="1">
    <citation type="journal article" date="2013" name="Nat. Commun.">
        <title>Genome analysis reveals insights into physiology and longevity of the Brandt's bat Myotis brandtii.</title>
        <authorList>
            <person name="Seim I."/>
            <person name="Fang X."/>
            <person name="Xiong Z."/>
            <person name="Lobanov A.V."/>
            <person name="Huang Z."/>
            <person name="Ma S."/>
            <person name="Feng Y."/>
            <person name="Turanov A.A."/>
            <person name="Zhu Y."/>
            <person name="Lenz T.L."/>
            <person name="Gerashchenko M.V."/>
            <person name="Fan D."/>
            <person name="Hee Yim S."/>
            <person name="Yao X."/>
            <person name="Jordan D."/>
            <person name="Xiong Y."/>
            <person name="Ma Y."/>
            <person name="Lyapunov A.N."/>
            <person name="Chen G."/>
            <person name="Kulakova O.I."/>
            <person name="Sun Y."/>
            <person name="Lee S.G."/>
            <person name="Bronson R.T."/>
            <person name="Moskalev A.A."/>
            <person name="Sunyaev S.R."/>
            <person name="Zhang G."/>
            <person name="Krogh A."/>
            <person name="Wang J."/>
            <person name="Gladyshev V.N."/>
        </authorList>
    </citation>
    <scope>NUCLEOTIDE SEQUENCE [LARGE SCALE GENOMIC DNA]</scope>
</reference>
<organism evidence="2 3">
    <name type="scientific">Myotis brandtii</name>
    <name type="common">Brandt's bat</name>
    <dbReference type="NCBI Taxonomy" id="109478"/>
    <lineage>
        <taxon>Eukaryota</taxon>
        <taxon>Metazoa</taxon>
        <taxon>Chordata</taxon>
        <taxon>Craniata</taxon>
        <taxon>Vertebrata</taxon>
        <taxon>Euteleostomi</taxon>
        <taxon>Mammalia</taxon>
        <taxon>Eutheria</taxon>
        <taxon>Laurasiatheria</taxon>
        <taxon>Chiroptera</taxon>
        <taxon>Yangochiroptera</taxon>
        <taxon>Vespertilionidae</taxon>
        <taxon>Myotis</taxon>
    </lineage>
</organism>
<feature type="compositionally biased region" description="Basic and acidic residues" evidence="1">
    <location>
        <begin position="36"/>
        <end position="51"/>
    </location>
</feature>
<dbReference type="AlphaFoldDB" id="S7MTD1"/>
<dbReference type="EMBL" id="KE162307">
    <property type="protein sequence ID" value="EPQ07734.1"/>
    <property type="molecule type" value="Genomic_DNA"/>
</dbReference>
<accession>S7MTD1</accession>
<gene>
    <name evidence="2" type="ORF">D623_10000941</name>
</gene>
<name>S7MTD1_MYOBR</name>
<evidence type="ECO:0000313" key="2">
    <source>
        <dbReference type="EMBL" id="EPQ07734.1"/>
    </source>
</evidence>
<feature type="region of interest" description="Disordered" evidence="1">
    <location>
        <begin position="1"/>
        <end position="72"/>
    </location>
</feature>
<keyword evidence="3" id="KW-1185">Reference proteome</keyword>
<dbReference type="Proteomes" id="UP000052978">
    <property type="component" value="Unassembled WGS sequence"/>
</dbReference>
<evidence type="ECO:0000256" key="1">
    <source>
        <dbReference type="SAM" id="MobiDB-lite"/>
    </source>
</evidence>
<proteinExistence type="predicted"/>
<protein>
    <submittedName>
        <fullName evidence="2">Uncharacterized protein</fullName>
    </submittedName>
</protein>
<evidence type="ECO:0000313" key="3">
    <source>
        <dbReference type="Proteomes" id="UP000052978"/>
    </source>
</evidence>